<dbReference type="HAMAP" id="MF_01914">
    <property type="entry name" value="LPS_assembly_LptA"/>
    <property type="match status" value="1"/>
</dbReference>
<accession>A0ABU9B957</accession>
<comment type="caution">
    <text evidence="7">The sequence shown here is derived from an EMBL/GenBank/DDBJ whole genome shotgun (WGS) entry which is preliminary data.</text>
</comment>
<evidence type="ECO:0000256" key="2">
    <source>
        <dbReference type="ARBA" id="ARBA00022729"/>
    </source>
</evidence>
<feature type="signal peptide" evidence="4">
    <location>
        <begin position="1"/>
        <end position="24"/>
    </location>
</feature>
<protein>
    <recommendedName>
        <fullName evidence="4">Lipopolysaccharide export system protein LptA</fullName>
    </recommendedName>
</protein>
<organism evidence="7 8">
    <name type="scientific">Pseudaquabacterium rugosum</name>
    <dbReference type="NCBI Taxonomy" id="2984194"/>
    <lineage>
        <taxon>Bacteria</taxon>
        <taxon>Pseudomonadati</taxon>
        <taxon>Pseudomonadota</taxon>
        <taxon>Betaproteobacteria</taxon>
        <taxon>Burkholderiales</taxon>
        <taxon>Sphaerotilaceae</taxon>
        <taxon>Pseudaquabacterium</taxon>
    </lineage>
</organism>
<dbReference type="InterPro" id="IPR005653">
    <property type="entry name" value="OstA-like_N"/>
</dbReference>
<dbReference type="PANTHER" id="PTHR36504">
    <property type="entry name" value="LIPOPOLYSACCHARIDE EXPORT SYSTEM PROTEIN LPTA"/>
    <property type="match status" value="1"/>
</dbReference>
<feature type="domain" description="Organic solvent tolerance-like N-terminal" evidence="6">
    <location>
        <begin position="42"/>
        <end position="149"/>
    </location>
</feature>
<dbReference type="InterPro" id="IPR052037">
    <property type="entry name" value="LPS_export_LptA"/>
</dbReference>
<evidence type="ECO:0000256" key="1">
    <source>
        <dbReference type="ARBA" id="ARBA00022448"/>
    </source>
</evidence>
<comment type="function">
    <text evidence="4">Involved in the assembly of lipopolysaccharide (LPS). Required for the translocation of LPS from the inner membrane to the outer membrane.</text>
</comment>
<comment type="subcellular location">
    <subcellularLocation>
        <location evidence="4">Periplasm</location>
    </subcellularLocation>
</comment>
<dbReference type="Pfam" id="PF03968">
    <property type="entry name" value="LptD_N"/>
    <property type="match status" value="1"/>
</dbReference>
<dbReference type="NCBIfam" id="TIGR03002">
    <property type="entry name" value="outer_YhbN_LptA"/>
    <property type="match status" value="1"/>
</dbReference>
<evidence type="ECO:0000313" key="8">
    <source>
        <dbReference type="Proteomes" id="UP001368500"/>
    </source>
</evidence>
<feature type="region of interest" description="Disordered" evidence="5">
    <location>
        <begin position="182"/>
        <end position="201"/>
    </location>
</feature>
<dbReference type="PANTHER" id="PTHR36504:SF1">
    <property type="entry name" value="LIPOPOLYSACCHARIDE EXPORT SYSTEM PROTEIN LPTA"/>
    <property type="match status" value="1"/>
</dbReference>
<dbReference type="RefSeq" id="WP_341374193.1">
    <property type="nucleotide sequence ID" value="NZ_JBBUTF010000008.1"/>
</dbReference>
<dbReference type="Gene3D" id="2.60.450.10">
    <property type="entry name" value="Lipopolysaccharide (LPS) transport protein A like domain"/>
    <property type="match status" value="1"/>
</dbReference>
<evidence type="ECO:0000313" key="7">
    <source>
        <dbReference type="EMBL" id="MEK8026409.1"/>
    </source>
</evidence>
<evidence type="ECO:0000256" key="4">
    <source>
        <dbReference type="HAMAP-Rule" id="MF_01914"/>
    </source>
</evidence>
<keyword evidence="8" id="KW-1185">Reference proteome</keyword>
<dbReference type="Proteomes" id="UP001368500">
    <property type="component" value="Unassembled WGS sequence"/>
</dbReference>
<keyword evidence="3 4" id="KW-0574">Periplasm</keyword>
<feature type="region of interest" description="Disordered" evidence="5">
    <location>
        <begin position="74"/>
        <end position="109"/>
    </location>
</feature>
<dbReference type="EMBL" id="JBBUTF010000008">
    <property type="protein sequence ID" value="MEK8026409.1"/>
    <property type="molecule type" value="Genomic_DNA"/>
</dbReference>
<keyword evidence="2 4" id="KW-0732">Signal</keyword>
<comment type="subunit">
    <text evidence="4">Component of the lipopolysaccharide transport and assembly complex.</text>
</comment>
<comment type="similarity">
    <text evidence="4">Belongs to the LptA family.</text>
</comment>
<sequence length="201" mass="20824" precursor="true">MSSLRSVLVVLLSGSGLLSLPAMAASADRTQPLTLESDKPCTVNLARQVSQCSGNVVITQGTLVLRAEQIELRESREGHPSATASGSTAKPAQYRQKRDGSDETVEGSATRIDYDGKAGTLRFVGQAVVRRLRGTTVADEITGGEIVWDNVAEQISVSGGAASAGNPGGRVRAVIQPRATVPAAPQVPLPLKTGPSGADRP</sequence>
<reference evidence="7 8" key="1">
    <citation type="submission" date="2024-04" db="EMBL/GenBank/DDBJ databases">
        <title>Novel species of the genus Ideonella isolated from streams.</title>
        <authorList>
            <person name="Lu H."/>
        </authorList>
    </citation>
    <scope>NUCLEOTIDE SEQUENCE [LARGE SCALE GENOMIC DNA]</scope>
    <source>
        <strain evidence="7 8">BYS139W</strain>
    </source>
</reference>
<gene>
    <name evidence="4 7" type="primary">lptA</name>
    <name evidence="7" type="ORF">AACH11_10615</name>
</gene>
<evidence type="ECO:0000256" key="3">
    <source>
        <dbReference type="ARBA" id="ARBA00022764"/>
    </source>
</evidence>
<evidence type="ECO:0000259" key="6">
    <source>
        <dbReference type="Pfam" id="PF03968"/>
    </source>
</evidence>
<evidence type="ECO:0000256" key="5">
    <source>
        <dbReference type="SAM" id="MobiDB-lite"/>
    </source>
</evidence>
<name>A0ABU9B957_9BURK</name>
<proteinExistence type="inferred from homology"/>
<keyword evidence="1 4" id="KW-0813">Transport</keyword>
<feature type="chain" id="PRO_5044947240" description="Lipopolysaccharide export system protein LptA" evidence="4">
    <location>
        <begin position="25"/>
        <end position="201"/>
    </location>
</feature>
<dbReference type="InterPro" id="IPR014340">
    <property type="entry name" value="LptA"/>
</dbReference>